<evidence type="ECO:0000259" key="2">
    <source>
        <dbReference type="Pfam" id="PF02900"/>
    </source>
</evidence>
<dbReference type="SUPFAM" id="SSF53213">
    <property type="entry name" value="LigB-like"/>
    <property type="match status" value="1"/>
</dbReference>
<accession>K6XLW6</accession>
<dbReference type="OrthoDB" id="1676816at2"/>
<dbReference type="GO" id="GO:0008687">
    <property type="term" value="F:3,4-dihydroxyphenylacetate 2,3-dioxygenase activity"/>
    <property type="evidence" value="ECO:0007669"/>
    <property type="project" value="UniProtKB-EC"/>
</dbReference>
<dbReference type="RefSeq" id="WP_007624875.1">
    <property type="nucleotide sequence ID" value="NZ_BAEO01000065.1"/>
</dbReference>
<sequence>MGEIVGAGLISHVPTVMLSKEIRDELNDGKEISLIPGFHKIRKEVLDVVKPDVVIVFDTHWGTLVEFVVTSHARRTGKYTSDELPRGMSQLPYDLKGDPELAVSMVDKINEEGIRCSAIDDPYLPIHYPTINLAHYMEKGEAWISVSCAMTAGVEENLAVGRGIAKAIAESGKKVVLMASGSMSHTFYPFKELHLHESSDPKHIFSDAAREADYERLAWFKKGDHASVINNMDDYYQYKPEGRFAHYLMMAGALGGEKCTAKGEQYSDYENSVGTSQVHVWFDKPENGWTG</sequence>
<dbReference type="STRING" id="493475.GARC_4721"/>
<dbReference type="eggNOG" id="COG3384">
    <property type="taxonomic scope" value="Bacteria"/>
</dbReference>
<comment type="caution">
    <text evidence="3">The sequence shown here is derived from an EMBL/GenBank/DDBJ whole genome shotgun (WGS) entry which is preliminary data.</text>
</comment>
<keyword evidence="3" id="KW-0223">Dioxygenase</keyword>
<dbReference type="Gene3D" id="3.40.830.10">
    <property type="entry name" value="LigB-like"/>
    <property type="match status" value="1"/>
</dbReference>
<dbReference type="EMBL" id="BAEO01000065">
    <property type="protein sequence ID" value="GAC21659.1"/>
    <property type="molecule type" value="Genomic_DNA"/>
</dbReference>
<name>K6XLW6_9ALTE</name>
<evidence type="ECO:0000256" key="1">
    <source>
        <dbReference type="ARBA" id="ARBA00023002"/>
    </source>
</evidence>
<dbReference type="EC" id="1.13.11.15" evidence="3"/>
<keyword evidence="1 3" id="KW-0560">Oxidoreductase</keyword>
<feature type="domain" description="Extradiol ring-cleavage dioxygenase class III enzyme subunit B" evidence="2">
    <location>
        <begin position="9"/>
        <end position="282"/>
    </location>
</feature>
<dbReference type="AlphaFoldDB" id="K6XLW6"/>
<dbReference type="Proteomes" id="UP000006327">
    <property type="component" value="Unassembled WGS sequence"/>
</dbReference>
<protein>
    <submittedName>
        <fullName evidence="3">3,4-dihydroxyphenylacetate 2,3-dioxygenase</fullName>
        <ecNumber evidence="3">1.13.11.15</ecNumber>
    </submittedName>
</protein>
<evidence type="ECO:0000313" key="4">
    <source>
        <dbReference type="Proteomes" id="UP000006327"/>
    </source>
</evidence>
<dbReference type="PANTHER" id="PTHR30096:SF9">
    <property type="entry name" value="4-HYDROXYPHENYLACETATE CATABOLISM PROTEIN"/>
    <property type="match status" value="1"/>
</dbReference>
<keyword evidence="4" id="KW-1185">Reference proteome</keyword>
<organism evidence="3 4">
    <name type="scientific">Paraglaciecola arctica BSs20135</name>
    <dbReference type="NCBI Taxonomy" id="493475"/>
    <lineage>
        <taxon>Bacteria</taxon>
        <taxon>Pseudomonadati</taxon>
        <taxon>Pseudomonadota</taxon>
        <taxon>Gammaproteobacteria</taxon>
        <taxon>Alteromonadales</taxon>
        <taxon>Alteromonadaceae</taxon>
        <taxon>Paraglaciecola</taxon>
    </lineage>
</organism>
<proteinExistence type="predicted"/>
<dbReference type="GO" id="GO:0008198">
    <property type="term" value="F:ferrous iron binding"/>
    <property type="evidence" value="ECO:0007669"/>
    <property type="project" value="InterPro"/>
</dbReference>
<gene>
    <name evidence="3" type="primary">hpaD</name>
    <name evidence="3" type="ORF">GARC_4721</name>
</gene>
<dbReference type="InterPro" id="IPR004183">
    <property type="entry name" value="Xdiol_dOase_suB"/>
</dbReference>
<reference evidence="3 4" key="1">
    <citation type="journal article" date="2017" name="Antonie Van Leeuwenhoek">
        <title>Rhizobium rhizosphaerae sp. nov., a novel species isolated from rice rhizosphere.</title>
        <authorList>
            <person name="Zhao J.J."/>
            <person name="Zhang J."/>
            <person name="Zhang R.J."/>
            <person name="Zhang C.W."/>
            <person name="Yin H.Q."/>
            <person name="Zhang X.X."/>
        </authorList>
    </citation>
    <scope>NUCLEOTIDE SEQUENCE [LARGE SCALE GENOMIC DNA]</scope>
    <source>
        <strain evidence="3 4">BSs20135</strain>
    </source>
</reference>
<evidence type="ECO:0000313" key="3">
    <source>
        <dbReference type="EMBL" id="GAC21659.1"/>
    </source>
</evidence>
<dbReference type="Pfam" id="PF02900">
    <property type="entry name" value="LigB"/>
    <property type="match status" value="1"/>
</dbReference>
<dbReference type="PANTHER" id="PTHR30096">
    <property type="entry name" value="4,5-DOPA DIOXYGENASE EXTRADIOL-LIKE PROTEIN"/>
    <property type="match status" value="1"/>
</dbReference>